<dbReference type="EMBL" id="RBZW01000021">
    <property type="protein sequence ID" value="THE65216.1"/>
    <property type="molecule type" value="Genomic_DNA"/>
</dbReference>
<evidence type="ECO:0000313" key="2">
    <source>
        <dbReference type="EMBL" id="THE65216.1"/>
    </source>
</evidence>
<evidence type="ECO:0000256" key="1">
    <source>
        <dbReference type="SAM" id="MobiDB-lite"/>
    </source>
</evidence>
<evidence type="ECO:0008006" key="4">
    <source>
        <dbReference type="Google" id="ProtNLM"/>
    </source>
</evidence>
<protein>
    <recommendedName>
        <fullName evidence="4">DUF1102 domain-containing protein</fullName>
    </recommendedName>
</protein>
<feature type="region of interest" description="Disordered" evidence="1">
    <location>
        <begin position="144"/>
        <end position="190"/>
    </location>
</feature>
<dbReference type="RefSeq" id="WP_141464248.1">
    <property type="nucleotide sequence ID" value="NZ_RBZW01000021.1"/>
</dbReference>
<keyword evidence="3" id="KW-1185">Reference proteome</keyword>
<feature type="compositionally biased region" description="Acidic residues" evidence="1">
    <location>
        <begin position="156"/>
        <end position="167"/>
    </location>
</feature>
<accession>A0A4S3TM86</accession>
<name>A0A4S3TM86_9EURY</name>
<gene>
    <name evidence="2" type="ORF">D8Y22_08360</name>
</gene>
<dbReference type="OrthoDB" id="293186at2157"/>
<reference evidence="2 3" key="1">
    <citation type="submission" date="2018-10" db="EMBL/GenBank/DDBJ databases">
        <title>Natronolimnobius sp. XQ-INN 246 isolated from Inner Mongolia Autonomous Region of China.</title>
        <authorList>
            <person name="Xue Q."/>
        </authorList>
    </citation>
    <scope>NUCLEOTIDE SEQUENCE [LARGE SCALE GENOMIC DNA]</scope>
    <source>
        <strain evidence="2 3">XQ-INN 246</strain>
    </source>
</reference>
<evidence type="ECO:0000313" key="3">
    <source>
        <dbReference type="Proteomes" id="UP000318864"/>
    </source>
</evidence>
<dbReference type="Proteomes" id="UP000318864">
    <property type="component" value="Unassembled WGS sequence"/>
</dbReference>
<dbReference type="AlphaFoldDB" id="A0A4S3TM86"/>
<proteinExistence type="predicted"/>
<comment type="caution">
    <text evidence="2">The sequence shown here is derived from an EMBL/GenBank/DDBJ whole genome shotgun (WGS) entry which is preliminary data.</text>
</comment>
<sequence length="190" mass="19725">MNRRNVLVGLGTIVAGGGAALGSGAFSTAEATRDLDVNVVTDDEIAEEFVDILLTDVDGTDSVGVDNGGDSDATNMFPEQEVNYDNHTATEADVSLMQNDVTIIFGPDGNALPPNSTVSYDELITVVNDEGDSPQDFEVSFSVGGDEPSSVILDPNEPEVDSGESESVDVTVETGDEDSSGTLTIEITAS</sequence>
<feature type="compositionally biased region" description="Polar residues" evidence="1">
    <location>
        <begin position="180"/>
        <end position="190"/>
    </location>
</feature>
<organism evidence="2 3">
    <name type="scientific">Salinadaptatus halalkaliphilus</name>
    <dbReference type="NCBI Taxonomy" id="2419781"/>
    <lineage>
        <taxon>Archaea</taxon>
        <taxon>Methanobacteriati</taxon>
        <taxon>Methanobacteriota</taxon>
        <taxon>Stenosarchaea group</taxon>
        <taxon>Halobacteria</taxon>
        <taxon>Halobacteriales</taxon>
        <taxon>Natrialbaceae</taxon>
        <taxon>Salinadaptatus</taxon>
    </lineage>
</organism>